<evidence type="ECO:0000313" key="1">
    <source>
        <dbReference type="EMBL" id="KAI9896384.1"/>
    </source>
</evidence>
<gene>
    <name evidence="1" type="ORF">N3K66_008556</name>
</gene>
<accession>A0ACC0USA0</accession>
<comment type="caution">
    <text evidence="1">The sequence shown here is derived from an EMBL/GenBank/DDBJ whole genome shotgun (WGS) entry which is preliminary data.</text>
</comment>
<dbReference type="Proteomes" id="UP001163324">
    <property type="component" value="Chromosome 9"/>
</dbReference>
<dbReference type="EMBL" id="CM047948">
    <property type="protein sequence ID" value="KAI9896384.1"/>
    <property type="molecule type" value="Genomic_DNA"/>
</dbReference>
<keyword evidence="2" id="KW-1185">Reference proteome</keyword>
<sequence length="256" mass="29269">MMASKSVIPRVLLPQQSSLRQGARVAASRTAPLPLVRHASDKAGPGNNNNNNNNNNKPIVLEKPARFNPPSHGSRLRKNALPRHYAPELTPMERDIQNKKHYPGMMAPEGTWQHFFWHNRLLHTFITLGTLFGLALATFFLNYSQNSPFKELIPPVSDLWRQPLQFVNTWVSVIAMHERDKALRVYEKHIEVQNDAAKRRYYMKMHGIEPTNPINVVFGKGDDGKSDAEIEAEALGYEVPEEEKTTPPRRKWFGIF</sequence>
<organism evidence="1 2">
    <name type="scientific">Trichothecium roseum</name>
    <dbReference type="NCBI Taxonomy" id="47278"/>
    <lineage>
        <taxon>Eukaryota</taxon>
        <taxon>Fungi</taxon>
        <taxon>Dikarya</taxon>
        <taxon>Ascomycota</taxon>
        <taxon>Pezizomycotina</taxon>
        <taxon>Sordariomycetes</taxon>
        <taxon>Hypocreomycetidae</taxon>
        <taxon>Hypocreales</taxon>
        <taxon>Hypocreales incertae sedis</taxon>
        <taxon>Trichothecium</taxon>
    </lineage>
</organism>
<evidence type="ECO:0000313" key="2">
    <source>
        <dbReference type="Proteomes" id="UP001163324"/>
    </source>
</evidence>
<reference evidence="1" key="1">
    <citation type="submission" date="2022-10" db="EMBL/GenBank/DDBJ databases">
        <title>Complete Genome of Trichothecium roseum strain YXFP-22015, a Plant Pathogen Isolated from Citrus.</title>
        <authorList>
            <person name="Wang Y."/>
            <person name="Zhu L."/>
        </authorList>
    </citation>
    <scope>NUCLEOTIDE SEQUENCE</scope>
    <source>
        <strain evidence="1">YXFP-22015</strain>
    </source>
</reference>
<name>A0ACC0USA0_9HYPO</name>
<proteinExistence type="predicted"/>
<protein>
    <submittedName>
        <fullName evidence="1">Uncharacterized protein</fullName>
    </submittedName>
</protein>